<evidence type="ECO:0000259" key="2">
    <source>
        <dbReference type="PROSITE" id="PS51671"/>
    </source>
</evidence>
<comment type="caution">
    <text evidence="3">The sequence shown here is derived from an EMBL/GenBank/DDBJ whole genome shotgun (WGS) entry which is preliminary data.</text>
</comment>
<dbReference type="Pfam" id="PF01842">
    <property type="entry name" value="ACT"/>
    <property type="match status" value="1"/>
</dbReference>
<protein>
    <submittedName>
        <fullName evidence="3">L-amino acid N-acyltransferase YncA</fullName>
    </submittedName>
</protein>
<keyword evidence="3" id="KW-0012">Acyltransferase</keyword>
<dbReference type="PROSITE" id="PS51186">
    <property type="entry name" value="GNAT"/>
    <property type="match status" value="1"/>
</dbReference>
<dbReference type="EMBL" id="PGEZ01000001">
    <property type="protein sequence ID" value="PJJ55823.1"/>
    <property type="molecule type" value="Genomic_DNA"/>
</dbReference>
<feature type="domain" description="ACT" evidence="2">
    <location>
        <begin position="4"/>
        <end position="83"/>
    </location>
</feature>
<dbReference type="Gene3D" id="3.40.630.30">
    <property type="match status" value="1"/>
</dbReference>
<dbReference type="Proteomes" id="UP000230842">
    <property type="component" value="Unassembled WGS sequence"/>
</dbReference>
<dbReference type="InterPro" id="IPR002912">
    <property type="entry name" value="ACT_dom"/>
</dbReference>
<sequence>MLYRVRTTFRDRPGVLAALATVCGDAGINILSFQAFPAHDGVTDELVVSVGAGWTEIGVAQLVTEAGGRQVSVTRCSARSLRDAPTSYLRAAADVLGGRSSLHAALERLLETEAPDVADYAGHDTIELTGTEPLAVSRAVPFTATERARASALADLVAAVGPAPDPPVPAAPRPPAQDPVVRDATAEDADDLAALHTRCSERTLFLRYNAPMTGVIHPRMARRLVAPADGVAVIATTARTVTGHAVAIPTDEDDPTRWELGILVEDVWQRRGLGTALLRHVTWAARRAGAAEVEIVTEPGNDAILRTIGRAGLLARITREGTALRISVALSPDAVPRCASPVR</sequence>
<gene>
    <name evidence="3" type="ORF">CLV56_0022</name>
</gene>
<accession>A0A2M9BCZ7</accession>
<evidence type="ECO:0000313" key="4">
    <source>
        <dbReference type="Proteomes" id="UP000230842"/>
    </source>
</evidence>
<dbReference type="InterPro" id="IPR016181">
    <property type="entry name" value="Acyl_CoA_acyltransferase"/>
</dbReference>
<organism evidence="3 4">
    <name type="scientific">Mumia flava</name>
    <dbReference type="NCBI Taxonomy" id="1348852"/>
    <lineage>
        <taxon>Bacteria</taxon>
        <taxon>Bacillati</taxon>
        <taxon>Actinomycetota</taxon>
        <taxon>Actinomycetes</taxon>
        <taxon>Propionibacteriales</taxon>
        <taxon>Nocardioidaceae</taxon>
        <taxon>Mumia</taxon>
    </lineage>
</organism>
<evidence type="ECO:0000259" key="1">
    <source>
        <dbReference type="PROSITE" id="PS51186"/>
    </source>
</evidence>
<proteinExistence type="predicted"/>
<dbReference type="RefSeq" id="WP_170224741.1">
    <property type="nucleotide sequence ID" value="NZ_PGEZ01000001.1"/>
</dbReference>
<dbReference type="Pfam" id="PF00583">
    <property type="entry name" value="Acetyltransf_1"/>
    <property type="match status" value="1"/>
</dbReference>
<keyword evidence="3" id="KW-0808">Transferase</keyword>
<dbReference type="PROSITE" id="PS51671">
    <property type="entry name" value="ACT"/>
    <property type="match status" value="1"/>
</dbReference>
<dbReference type="SUPFAM" id="SSF55021">
    <property type="entry name" value="ACT-like"/>
    <property type="match status" value="1"/>
</dbReference>
<dbReference type="GO" id="GO:0016747">
    <property type="term" value="F:acyltransferase activity, transferring groups other than amino-acyl groups"/>
    <property type="evidence" value="ECO:0007669"/>
    <property type="project" value="InterPro"/>
</dbReference>
<dbReference type="InterPro" id="IPR000182">
    <property type="entry name" value="GNAT_dom"/>
</dbReference>
<name>A0A2M9BCZ7_9ACTN</name>
<reference evidence="3 4" key="1">
    <citation type="submission" date="2017-11" db="EMBL/GenBank/DDBJ databases">
        <title>Genomic Encyclopedia of Archaeal and Bacterial Type Strains, Phase II (KMG-II): From Individual Species to Whole Genera.</title>
        <authorList>
            <person name="Goeker M."/>
        </authorList>
    </citation>
    <scope>NUCLEOTIDE SEQUENCE [LARGE SCALE GENOMIC DNA]</scope>
    <source>
        <strain evidence="3 4">DSM 27763</strain>
    </source>
</reference>
<dbReference type="CDD" id="cd04301">
    <property type="entry name" value="NAT_SF"/>
    <property type="match status" value="1"/>
</dbReference>
<dbReference type="AlphaFoldDB" id="A0A2M9BCZ7"/>
<dbReference type="InterPro" id="IPR045865">
    <property type="entry name" value="ACT-like_dom_sf"/>
</dbReference>
<keyword evidence="4" id="KW-1185">Reference proteome</keyword>
<dbReference type="SUPFAM" id="SSF55729">
    <property type="entry name" value="Acyl-CoA N-acyltransferases (Nat)"/>
    <property type="match status" value="1"/>
</dbReference>
<evidence type="ECO:0000313" key="3">
    <source>
        <dbReference type="EMBL" id="PJJ55823.1"/>
    </source>
</evidence>
<dbReference type="Gene3D" id="3.30.70.260">
    <property type="match status" value="1"/>
</dbReference>
<dbReference type="CDD" id="cd02116">
    <property type="entry name" value="ACT"/>
    <property type="match status" value="1"/>
</dbReference>
<feature type="domain" description="N-acetyltransferase" evidence="1">
    <location>
        <begin position="179"/>
        <end position="331"/>
    </location>
</feature>